<dbReference type="Proteomes" id="UP000887572">
    <property type="component" value="Unplaced"/>
</dbReference>
<keyword evidence="1" id="KW-1185">Reference proteome</keyword>
<reference evidence="2" key="1">
    <citation type="submission" date="2022-11" db="UniProtKB">
        <authorList>
            <consortium name="WormBaseParasite"/>
        </authorList>
    </citation>
    <scope>IDENTIFICATION</scope>
</reference>
<sequence>MDNRLIDKILFENVATRRFFMGTFPSDCLPECTRFPCSLIVNLDRAGRPGSHWPDEFVYAFVTNKLQ</sequence>
<accession>A0A914I9Q0</accession>
<evidence type="ECO:0000313" key="1">
    <source>
        <dbReference type="Proteomes" id="UP000887572"/>
    </source>
</evidence>
<evidence type="ECO:0000313" key="2">
    <source>
        <dbReference type="WBParaSite" id="Gr19_v10_g859.t1"/>
    </source>
</evidence>
<organism evidence="1 2">
    <name type="scientific">Globodera rostochiensis</name>
    <name type="common">Golden nematode worm</name>
    <name type="synonym">Heterodera rostochiensis</name>
    <dbReference type="NCBI Taxonomy" id="31243"/>
    <lineage>
        <taxon>Eukaryota</taxon>
        <taxon>Metazoa</taxon>
        <taxon>Ecdysozoa</taxon>
        <taxon>Nematoda</taxon>
        <taxon>Chromadorea</taxon>
        <taxon>Rhabditida</taxon>
        <taxon>Tylenchina</taxon>
        <taxon>Tylenchomorpha</taxon>
        <taxon>Tylenchoidea</taxon>
        <taxon>Heteroderidae</taxon>
        <taxon>Heteroderinae</taxon>
        <taxon>Globodera</taxon>
    </lineage>
</organism>
<proteinExistence type="predicted"/>
<dbReference type="AlphaFoldDB" id="A0A914I9Q0"/>
<protein>
    <submittedName>
        <fullName evidence="2">Uncharacterized protein</fullName>
    </submittedName>
</protein>
<dbReference type="WBParaSite" id="Gr19_v10_g859.t1">
    <property type="protein sequence ID" value="Gr19_v10_g859.t1"/>
    <property type="gene ID" value="Gr19_v10_g859"/>
</dbReference>
<name>A0A914I9Q0_GLORO</name>